<evidence type="ECO:0000313" key="2">
    <source>
        <dbReference type="Proteomes" id="UP000790377"/>
    </source>
</evidence>
<gene>
    <name evidence="1" type="ORF">BJ138DRAFT_996455</name>
</gene>
<name>A0ACB8ATP0_9AGAM</name>
<proteinExistence type="predicted"/>
<accession>A0ACB8ATP0</accession>
<dbReference type="EMBL" id="MU267593">
    <property type="protein sequence ID" value="KAH7916153.1"/>
    <property type="molecule type" value="Genomic_DNA"/>
</dbReference>
<protein>
    <submittedName>
        <fullName evidence="1">Uncharacterized protein</fullName>
    </submittedName>
</protein>
<keyword evidence="2" id="KW-1185">Reference proteome</keyword>
<dbReference type="Proteomes" id="UP000790377">
    <property type="component" value="Unassembled WGS sequence"/>
</dbReference>
<comment type="caution">
    <text evidence="1">The sequence shown here is derived from an EMBL/GenBank/DDBJ whole genome shotgun (WGS) entry which is preliminary data.</text>
</comment>
<organism evidence="1 2">
    <name type="scientific">Hygrophoropsis aurantiaca</name>
    <dbReference type="NCBI Taxonomy" id="72124"/>
    <lineage>
        <taxon>Eukaryota</taxon>
        <taxon>Fungi</taxon>
        <taxon>Dikarya</taxon>
        <taxon>Basidiomycota</taxon>
        <taxon>Agaricomycotina</taxon>
        <taxon>Agaricomycetes</taxon>
        <taxon>Agaricomycetidae</taxon>
        <taxon>Boletales</taxon>
        <taxon>Coniophorineae</taxon>
        <taxon>Hygrophoropsidaceae</taxon>
        <taxon>Hygrophoropsis</taxon>
    </lineage>
</organism>
<evidence type="ECO:0000313" key="1">
    <source>
        <dbReference type="EMBL" id="KAH7916153.1"/>
    </source>
</evidence>
<reference evidence="1" key="1">
    <citation type="journal article" date="2021" name="New Phytol.">
        <title>Evolutionary innovations through gain and loss of genes in the ectomycorrhizal Boletales.</title>
        <authorList>
            <person name="Wu G."/>
            <person name="Miyauchi S."/>
            <person name="Morin E."/>
            <person name="Kuo A."/>
            <person name="Drula E."/>
            <person name="Varga T."/>
            <person name="Kohler A."/>
            <person name="Feng B."/>
            <person name="Cao Y."/>
            <person name="Lipzen A."/>
            <person name="Daum C."/>
            <person name="Hundley H."/>
            <person name="Pangilinan J."/>
            <person name="Johnson J."/>
            <person name="Barry K."/>
            <person name="LaButti K."/>
            <person name="Ng V."/>
            <person name="Ahrendt S."/>
            <person name="Min B."/>
            <person name="Choi I.G."/>
            <person name="Park H."/>
            <person name="Plett J.M."/>
            <person name="Magnuson J."/>
            <person name="Spatafora J.W."/>
            <person name="Nagy L.G."/>
            <person name="Henrissat B."/>
            <person name="Grigoriev I.V."/>
            <person name="Yang Z.L."/>
            <person name="Xu J."/>
            <person name="Martin F.M."/>
        </authorList>
    </citation>
    <scope>NUCLEOTIDE SEQUENCE</scope>
    <source>
        <strain evidence="1">ATCC 28755</strain>
    </source>
</reference>
<sequence>MGHFPGTTNATHTLRPNPVRQDTEGILSYYQSADAGWSPSHGSESQSGSHSRSGSGSTSCSDYSSESARAEHVTQSQPPPTTAVPGVRRRPSIPSEGSSDRRRLAIVQMDSEVKGVKKPREAANADRNKKHQESSKHGPDSPSNSLRSRRGHEARLTLVAPPDASPAVYTRLTPPMTAPIPQVQLSQSTMSVAQSQASHNRSSSEVPAFSVKGLGHVRGKASREVAIVGTRGSTPSDGSHQNQPSPVTDNLRPPLFQMPQSRRSPSPIEVSDSSSGHARRRKDALSPAASVSPIKELKEMGTPITTPAIGESKNIGDRVAGPVIVNLYPDSPTPSSRASSQKSVSPVPFSPSKPPYSPAPSSTSAMSSPYLFYQPGVHATAGPLPPPPMAILNLDPNAPPPPRPPRMHTPLRRRGDMDAVKNALQLPASVTAALNAKLSSPTKEQRILSSSPPKPTIPVPVVVLPPEEEGSNHASTPASSVQDSTIKSYHVREGAFPPSRSCTSEIDDAVPSPAASETSLSHPLPPPRRHESIDDLVADVGDAIDDMGIMNASDVPPPTVIEPPRFSEGKNSRPALEIRRISISLDRSQQATPSSEESRGRSSPDPDRTLPLERSPPLPPKQDPQDADAPRPLKNALNIKRFSSLPRTPSIMSLNRLSSGSKRSSRTPSPSILPPIPRSPPVVVKIKSSWPPAMHFAEVVVKKSALERSLGYAHKINELYMYDCGLGDWLWETKYKAANPQSSAKRNMLTGSSPRHPSNVLPTHQPRHVSESSTGSEITFPRRADAYFATDLTSPPAGDVSPPTAPPPLPYPALAIPRTNPSRSSTIMVSSSSSSGRSMTSPSSAKSPGNFFSSLGRKTSLKKERDGGPLSLPSPAKVLSKSPPRPAPNPRPINIPTAPSMPGGPRALPGRMQRSQTIMVSPQSSPNAASAQRSSTMARRPSLFGGRASKSPDRVTNFEPEEFSRQVEKLAALLPRADKNVLAGYLRRSGQDILAIGQYLEDEKNGTLRYD</sequence>